<evidence type="ECO:0000313" key="3">
    <source>
        <dbReference type="Proteomes" id="UP000198393"/>
    </source>
</evidence>
<reference evidence="2 3" key="1">
    <citation type="submission" date="2017-06" db="EMBL/GenBank/DDBJ databases">
        <authorList>
            <person name="Kim H.J."/>
            <person name="Triplett B.A."/>
        </authorList>
    </citation>
    <scope>NUCLEOTIDE SEQUENCE [LARGE SCALE GENOMIC DNA]</scope>
    <source>
        <strain evidence="2 3">DSM 19307</strain>
    </source>
</reference>
<gene>
    <name evidence="2" type="ORF">SAMN05421640_3367</name>
</gene>
<name>A0A239LNG9_EKHLU</name>
<evidence type="ECO:0000313" key="2">
    <source>
        <dbReference type="EMBL" id="SNT31353.1"/>
    </source>
</evidence>
<sequence>MNIEELIKNRKDQLNVEFPPDEVWGNIQKSWKNEKPTSQWWKIAAAVFITLSIGLLLHNISLQSQVDELASLGDISEDYRVMEDDFIAQISTIEAGLEIEKVKSQNDFEWIFQELNTLDEINEMYRKDIGTINSHELTGILIDYYEKKIRLLKKLELEIKRNNKLNENETTDTNSIRM</sequence>
<proteinExistence type="predicted"/>
<evidence type="ECO:0000256" key="1">
    <source>
        <dbReference type="SAM" id="Coils"/>
    </source>
</evidence>
<organism evidence="2 3">
    <name type="scientific">Ekhidna lutea</name>
    <dbReference type="NCBI Taxonomy" id="447679"/>
    <lineage>
        <taxon>Bacteria</taxon>
        <taxon>Pseudomonadati</taxon>
        <taxon>Bacteroidota</taxon>
        <taxon>Cytophagia</taxon>
        <taxon>Cytophagales</taxon>
        <taxon>Reichenbachiellaceae</taxon>
        <taxon>Ekhidna</taxon>
    </lineage>
</organism>
<protein>
    <submittedName>
        <fullName evidence="2">Uncharacterized protein</fullName>
    </submittedName>
</protein>
<dbReference type="Proteomes" id="UP000198393">
    <property type="component" value="Unassembled WGS sequence"/>
</dbReference>
<dbReference type="AlphaFoldDB" id="A0A239LNG9"/>
<accession>A0A239LNG9</accession>
<dbReference type="EMBL" id="FZPD01000005">
    <property type="protein sequence ID" value="SNT31353.1"/>
    <property type="molecule type" value="Genomic_DNA"/>
</dbReference>
<dbReference type="OrthoDB" id="1441018at2"/>
<dbReference type="RefSeq" id="WP_089358027.1">
    <property type="nucleotide sequence ID" value="NZ_FZPD01000005.1"/>
</dbReference>
<keyword evidence="1" id="KW-0175">Coiled coil</keyword>
<keyword evidence="3" id="KW-1185">Reference proteome</keyword>
<feature type="coiled-coil region" evidence="1">
    <location>
        <begin position="145"/>
        <end position="172"/>
    </location>
</feature>